<keyword evidence="1" id="KW-0805">Transcription regulation</keyword>
<dbReference type="GO" id="GO:0003677">
    <property type="term" value="F:DNA binding"/>
    <property type="evidence" value="ECO:0007669"/>
    <property type="project" value="UniProtKB-KW"/>
</dbReference>
<dbReference type="SUPFAM" id="SSF46785">
    <property type="entry name" value="Winged helix' DNA-binding domain"/>
    <property type="match status" value="1"/>
</dbReference>
<sequence length="139" mass="16046">MKNSLEALRDVSKIHQHQLQVITKAQNLTISEWQLLMAINGGSDTQEKLSHTMNLDTSTLSRQLKRLLVKEMIIKHAVGQDRRQLIYQLTHLGTDALKQINAAYDQLQQQIFAQWTEDESNLLKILLNRLATSMKRLNK</sequence>
<dbReference type="PANTHER" id="PTHR42756:SF1">
    <property type="entry name" value="TRANSCRIPTIONAL REPRESSOR OF EMRAB OPERON"/>
    <property type="match status" value="1"/>
</dbReference>
<proteinExistence type="predicted"/>
<dbReference type="PANTHER" id="PTHR42756">
    <property type="entry name" value="TRANSCRIPTIONAL REGULATOR, MARR"/>
    <property type="match status" value="1"/>
</dbReference>
<dbReference type="Gene3D" id="1.10.10.10">
    <property type="entry name" value="Winged helix-like DNA-binding domain superfamily/Winged helix DNA-binding domain"/>
    <property type="match status" value="1"/>
</dbReference>
<keyword evidence="2" id="KW-0238">DNA-binding</keyword>
<dbReference type="EMBL" id="CP097119">
    <property type="protein sequence ID" value="USS89650.1"/>
    <property type="molecule type" value="Genomic_DNA"/>
</dbReference>
<keyword evidence="6" id="KW-1185">Reference proteome</keyword>
<dbReference type="SMART" id="SM00347">
    <property type="entry name" value="HTH_MARR"/>
    <property type="match status" value="1"/>
</dbReference>
<name>A0A9Q8ZQD1_9LACO</name>
<evidence type="ECO:0000256" key="2">
    <source>
        <dbReference type="ARBA" id="ARBA00023125"/>
    </source>
</evidence>
<dbReference type="InterPro" id="IPR000835">
    <property type="entry name" value="HTH_MarR-typ"/>
</dbReference>
<evidence type="ECO:0000313" key="6">
    <source>
        <dbReference type="Proteomes" id="UP001055911"/>
    </source>
</evidence>
<keyword evidence="3" id="KW-0804">Transcription</keyword>
<dbReference type="AlphaFoldDB" id="A0A9Q8ZQD1"/>
<evidence type="ECO:0000259" key="4">
    <source>
        <dbReference type="PROSITE" id="PS50995"/>
    </source>
</evidence>
<reference evidence="5" key="1">
    <citation type="submission" date="2022-05" db="EMBL/GenBank/DDBJ databases">
        <authorList>
            <person name="Oliphant S.A."/>
            <person name="Watson-Haigh N.S."/>
            <person name="Sumby K.M."/>
            <person name="Gardner J.M."/>
            <person name="Jiranek V."/>
        </authorList>
    </citation>
    <scope>NUCLEOTIDE SEQUENCE</scope>
    <source>
        <strain evidence="5">KI4_B1</strain>
    </source>
</reference>
<accession>A0A9Q8ZQD1</accession>
<organism evidence="5 6">
    <name type="scientific">Fructilactobacillus cliffordii</name>
    <dbReference type="NCBI Taxonomy" id="2940299"/>
    <lineage>
        <taxon>Bacteria</taxon>
        <taxon>Bacillati</taxon>
        <taxon>Bacillota</taxon>
        <taxon>Bacilli</taxon>
        <taxon>Lactobacillales</taxon>
        <taxon>Lactobacillaceae</taxon>
        <taxon>Fructilactobacillus</taxon>
    </lineage>
</organism>
<evidence type="ECO:0000256" key="3">
    <source>
        <dbReference type="ARBA" id="ARBA00023163"/>
    </source>
</evidence>
<dbReference type="PROSITE" id="PS50995">
    <property type="entry name" value="HTH_MARR_2"/>
    <property type="match status" value="1"/>
</dbReference>
<gene>
    <name evidence="5" type="ORF">M3M40_02355</name>
</gene>
<dbReference type="GO" id="GO:0003700">
    <property type="term" value="F:DNA-binding transcription factor activity"/>
    <property type="evidence" value="ECO:0007669"/>
    <property type="project" value="InterPro"/>
</dbReference>
<evidence type="ECO:0000313" key="5">
    <source>
        <dbReference type="EMBL" id="USS89650.1"/>
    </source>
</evidence>
<dbReference type="Proteomes" id="UP001055911">
    <property type="component" value="Chromosome"/>
</dbReference>
<dbReference type="Pfam" id="PF12802">
    <property type="entry name" value="MarR_2"/>
    <property type="match status" value="1"/>
</dbReference>
<dbReference type="PRINTS" id="PR00598">
    <property type="entry name" value="HTHMARR"/>
</dbReference>
<dbReference type="InterPro" id="IPR036390">
    <property type="entry name" value="WH_DNA-bd_sf"/>
</dbReference>
<protein>
    <submittedName>
        <fullName evidence="5">MarR family transcriptional regulator</fullName>
    </submittedName>
</protein>
<dbReference type="InterPro" id="IPR036388">
    <property type="entry name" value="WH-like_DNA-bd_sf"/>
</dbReference>
<feature type="domain" description="HTH marR-type" evidence="4">
    <location>
        <begin position="1"/>
        <end position="132"/>
    </location>
</feature>
<dbReference type="RefSeq" id="WP_252767199.1">
    <property type="nucleotide sequence ID" value="NZ_CP097119.1"/>
</dbReference>
<evidence type="ECO:0000256" key="1">
    <source>
        <dbReference type="ARBA" id="ARBA00023015"/>
    </source>
</evidence>